<dbReference type="Proteomes" id="UP001359469">
    <property type="component" value="Unassembled WGS sequence"/>
</dbReference>
<organism evidence="1 2">
    <name type="scientific">Dickeya chrysanthemi</name>
    <name type="common">Pectobacterium chrysanthemi</name>
    <name type="synonym">Erwinia chrysanthemi</name>
    <dbReference type="NCBI Taxonomy" id="556"/>
    <lineage>
        <taxon>Bacteria</taxon>
        <taxon>Pseudomonadati</taxon>
        <taxon>Pseudomonadota</taxon>
        <taxon>Gammaproteobacteria</taxon>
        <taxon>Enterobacterales</taxon>
        <taxon>Pectobacteriaceae</taxon>
        <taxon>Dickeya</taxon>
    </lineage>
</organism>
<gene>
    <name evidence="1" type="ORF">WCU84_09900</name>
</gene>
<evidence type="ECO:0000313" key="2">
    <source>
        <dbReference type="Proteomes" id="UP001359469"/>
    </source>
</evidence>
<reference evidence="1 2" key="1">
    <citation type="submission" date="2024-03" db="EMBL/GenBank/DDBJ databases">
        <title>Analysis of soft rot Pectobacteriaceae population diversity in US potato growing regions between 2016 and 2022.</title>
        <authorList>
            <person name="Ma X."/>
            <person name="Zhang X."/>
            <person name="Stodghill P."/>
            <person name="Rioux R."/>
            <person name="Babler B."/>
            <person name="Shrestha S."/>
            <person name="Babler B."/>
            <person name="Rivedal H."/>
            <person name="Frost K."/>
            <person name="Hao J."/>
            <person name="Secor G."/>
            <person name="Swingle B."/>
        </authorList>
    </citation>
    <scope>NUCLEOTIDE SEQUENCE [LARGE SCALE GENOMIC DNA]</scope>
    <source>
        <strain evidence="1 2">SR64</strain>
    </source>
</reference>
<accession>A0ABU8JMN3</accession>
<dbReference type="EMBL" id="JBBBOO010000006">
    <property type="protein sequence ID" value="MEI7063969.1"/>
    <property type="molecule type" value="Genomic_DNA"/>
</dbReference>
<comment type="caution">
    <text evidence="1">The sequence shown here is derived from an EMBL/GenBank/DDBJ whole genome shotgun (WGS) entry which is preliminary data.</text>
</comment>
<evidence type="ECO:0000313" key="1">
    <source>
        <dbReference type="EMBL" id="MEI7063969.1"/>
    </source>
</evidence>
<keyword evidence="2" id="KW-1185">Reference proteome</keyword>
<sequence>MEGENKAGPSIMRGDLTDDELIEFLLTFIKKLEARESLKERPEKLRASADSAERELYELNEFISSVLHQHN</sequence>
<name>A0ABU8JMN3_DICCH</name>
<dbReference type="RefSeq" id="WP_336729466.1">
    <property type="nucleotide sequence ID" value="NZ_JBBBOO010000006.1"/>
</dbReference>
<proteinExistence type="predicted"/>
<protein>
    <submittedName>
        <fullName evidence="1">Uncharacterized protein</fullName>
    </submittedName>
</protein>